<proteinExistence type="predicted"/>
<dbReference type="InParanoid" id="A0A7J6IF62"/>
<dbReference type="GeneID" id="43610686"/>
<dbReference type="EMBL" id="ANPB02000011">
    <property type="protein sequence ID" value="KAF4474510.1"/>
    <property type="molecule type" value="Genomic_DNA"/>
</dbReference>
<reference evidence="2 3" key="2">
    <citation type="submission" date="2020-04" db="EMBL/GenBank/DDBJ databases">
        <title>Genome sequencing and assembly of multiple isolates from the Colletotrichum gloeosporioides species complex.</title>
        <authorList>
            <person name="Gan P."/>
            <person name="Shirasu K."/>
        </authorList>
    </citation>
    <scope>NUCLEOTIDE SEQUENCE [LARGE SCALE GENOMIC DNA]</scope>
    <source>
        <strain evidence="2 3">Nara gc5</strain>
    </source>
</reference>
<evidence type="ECO:0000313" key="3">
    <source>
        <dbReference type="Proteomes" id="UP000011096"/>
    </source>
</evidence>
<feature type="region of interest" description="Disordered" evidence="1">
    <location>
        <begin position="84"/>
        <end position="108"/>
    </location>
</feature>
<dbReference type="RefSeq" id="XP_031877001.1">
    <property type="nucleotide sequence ID" value="XM_032026547.1"/>
</dbReference>
<comment type="caution">
    <text evidence="2">The sequence shown here is derived from an EMBL/GenBank/DDBJ whole genome shotgun (WGS) entry which is preliminary data.</text>
</comment>
<dbReference type="AlphaFoldDB" id="A0A7J6IF62"/>
<evidence type="ECO:0000313" key="2">
    <source>
        <dbReference type="EMBL" id="KAF4474510.1"/>
    </source>
</evidence>
<evidence type="ECO:0000256" key="1">
    <source>
        <dbReference type="SAM" id="MobiDB-lite"/>
    </source>
</evidence>
<dbReference type="Proteomes" id="UP000011096">
    <property type="component" value="Unassembled WGS sequence"/>
</dbReference>
<feature type="compositionally biased region" description="Low complexity" evidence="1">
    <location>
        <begin position="99"/>
        <end position="108"/>
    </location>
</feature>
<reference evidence="2 3" key="1">
    <citation type="submission" date="2012-08" db="EMBL/GenBank/DDBJ databases">
        <authorList>
            <person name="Gan P.H.P."/>
            <person name="Ikeda K."/>
            <person name="Irieda H."/>
            <person name="Narusaka M."/>
            <person name="O'Connell R.J."/>
            <person name="Narusaka Y."/>
            <person name="Takano Y."/>
            <person name="Kubo Y."/>
            <person name="Shirasu K."/>
        </authorList>
    </citation>
    <scope>NUCLEOTIDE SEQUENCE [LARGE SCALE GENOMIC DNA]</scope>
    <source>
        <strain evidence="2 3">Nara gc5</strain>
    </source>
</reference>
<protein>
    <submittedName>
        <fullName evidence="2">Uncharacterized protein</fullName>
    </submittedName>
</protein>
<organism evidence="2 3">
    <name type="scientific">Colletotrichum fructicola (strain Nara gc5)</name>
    <name type="common">Anthracnose fungus</name>
    <name type="synonym">Colletotrichum gloeosporioides (strain Nara gc5)</name>
    <dbReference type="NCBI Taxonomy" id="1213859"/>
    <lineage>
        <taxon>Eukaryota</taxon>
        <taxon>Fungi</taxon>
        <taxon>Dikarya</taxon>
        <taxon>Ascomycota</taxon>
        <taxon>Pezizomycotina</taxon>
        <taxon>Sordariomycetes</taxon>
        <taxon>Hypocreomycetidae</taxon>
        <taxon>Glomerellales</taxon>
        <taxon>Glomerellaceae</taxon>
        <taxon>Colletotrichum</taxon>
        <taxon>Colletotrichum gloeosporioides species complex</taxon>
    </lineage>
</organism>
<gene>
    <name evidence="2" type="ORF">CGGC5_v017156</name>
</gene>
<keyword evidence="3" id="KW-1185">Reference proteome</keyword>
<sequence length="108" mass="11492">MDGATIEGGLPQLSNGNSSTRTQVGFGAAFGKFSGLAHCREDAVLHSIYNWQACFHVVALLVERFMSLQQYDLALQYARLVVDPTGSENNAPPPKVTDSSSANASTST</sequence>
<name>A0A7J6IF62_COLFN</name>
<accession>A0A7J6IF62</accession>
<dbReference type="OrthoDB" id="4940706at2759"/>